<reference evidence="2" key="1">
    <citation type="submission" date="2024-03" db="EMBL/GenBank/DDBJ databases">
        <title>WGS assembly of Saponaria officinalis var. Norfolk2.</title>
        <authorList>
            <person name="Jenkins J."/>
            <person name="Shu S."/>
            <person name="Grimwood J."/>
            <person name="Barry K."/>
            <person name="Goodstein D."/>
            <person name="Schmutz J."/>
            <person name="Leebens-Mack J."/>
            <person name="Osbourn A."/>
        </authorList>
    </citation>
    <scope>NUCLEOTIDE SEQUENCE [LARGE SCALE GENOMIC DNA]</scope>
    <source>
        <strain evidence="2">JIC</strain>
    </source>
</reference>
<feature type="region of interest" description="Disordered" evidence="1">
    <location>
        <begin position="104"/>
        <end position="132"/>
    </location>
</feature>
<comment type="caution">
    <text evidence="2">The sequence shown here is derived from an EMBL/GenBank/DDBJ whole genome shotgun (WGS) entry which is preliminary data.</text>
</comment>
<dbReference type="PANTHER" id="PTHR11439">
    <property type="entry name" value="GAG-POL-RELATED RETROTRANSPOSON"/>
    <property type="match status" value="1"/>
</dbReference>
<dbReference type="PANTHER" id="PTHR11439:SF498">
    <property type="entry name" value="DNAK FAMILY PROTEIN"/>
    <property type="match status" value="1"/>
</dbReference>
<dbReference type="Proteomes" id="UP001443914">
    <property type="component" value="Unassembled WGS sequence"/>
</dbReference>
<proteinExistence type="predicted"/>
<dbReference type="CDD" id="cd09272">
    <property type="entry name" value="RNase_HI_RT_Ty1"/>
    <property type="match status" value="1"/>
</dbReference>
<name>A0AAW1HEQ4_SAPOF</name>
<protein>
    <recommendedName>
        <fullName evidence="4">Copia protein</fullName>
    </recommendedName>
</protein>
<accession>A0AAW1HEQ4</accession>
<dbReference type="AlphaFoldDB" id="A0AAW1HEQ4"/>
<dbReference type="EMBL" id="JBDFQZ010000012">
    <property type="protein sequence ID" value="KAK9674531.1"/>
    <property type="molecule type" value="Genomic_DNA"/>
</dbReference>
<sequence length="132" mass="14618">MTLLKDLGIKEVGSVDLKCDNQAAISIAANPIHHERTKHIEVDCHFIREKIAEGRIHPTYVPSHNQLADVLTKPLSVTQHNRLLRKMGVIKGIHSHLEGECGQVKRAQHKPHPPYPSSVLAQPTEYNGSASS</sequence>
<evidence type="ECO:0000256" key="1">
    <source>
        <dbReference type="SAM" id="MobiDB-lite"/>
    </source>
</evidence>
<organism evidence="2 3">
    <name type="scientific">Saponaria officinalis</name>
    <name type="common">Common soapwort</name>
    <name type="synonym">Lychnis saponaria</name>
    <dbReference type="NCBI Taxonomy" id="3572"/>
    <lineage>
        <taxon>Eukaryota</taxon>
        <taxon>Viridiplantae</taxon>
        <taxon>Streptophyta</taxon>
        <taxon>Embryophyta</taxon>
        <taxon>Tracheophyta</taxon>
        <taxon>Spermatophyta</taxon>
        <taxon>Magnoliopsida</taxon>
        <taxon>eudicotyledons</taxon>
        <taxon>Gunneridae</taxon>
        <taxon>Pentapetalae</taxon>
        <taxon>Caryophyllales</taxon>
        <taxon>Caryophyllaceae</taxon>
        <taxon>Caryophylleae</taxon>
        <taxon>Saponaria</taxon>
    </lineage>
</organism>
<keyword evidence="3" id="KW-1185">Reference proteome</keyword>
<evidence type="ECO:0000313" key="3">
    <source>
        <dbReference type="Proteomes" id="UP001443914"/>
    </source>
</evidence>
<evidence type="ECO:0000313" key="2">
    <source>
        <dbReference type="EMBL" id="KAK9674531.1"/>
    </source>
</evidence>
<gene>
    <name evidence="2" type="ORF">RND81_12G238800</name>
</gene>
<feature type="compositionally biased region" description="Polar residues" evidence="1">
    <location>
        <begin position="119"/>
        <end position="132"/>
    </location>
</feature>
<evidence type="ECO:0008006" key="4">
    <source>
        <dbReference type="Google" id="ProtNLM"/>
    </source>
</evidence>